<gene>
    <name evidence="9" type="ORF">I4J89_33310</name>
</gene>
<evidence type="ECO:0000256" key="6">
    <source>
        <dbReference type="ARBA" id="ARBA00023136"/>
    </source>
</evidence>
<comment type="subcellular location">
    <subcellularLocation>
        <location evidence="1 7">Cell membrane</location>
        <topology evidence="1 7">Multi-pass membrane protein</topology>
    </subcellularLocation>
</comment>
<organism evidence="9 10">
    <name type="scientific">Actinoplanes aureus</name>
    <dbReference type="NCBI Taxonomy" id="2792083"/>
    <lineage>
        <taxon>Bacteria</taxon>
        <taxon>Bacillati</taxon>
        <taxon>Actinomycetota</taxon>
        <taxon>Actinomycetes</taxon>
        <taxon>Micromonosporales</taxon>
        <taxon>Micromonosporaceae</taxon>
        <taxon>Actinoplanes</taxon>
    </lineage>
</organism>
<dbReference type="PROSITE" id="PS50928">
    <property type="entry name" value="ABC_TM1"/>
    <property type="match status" value="1"/>
</dbReference>
<keyword evidence="3" id="KW-1003">Cell membrane</keyword>
<evidence type="ECO:0000313" key="10">
    <source>
        <dbReference type="Proteomes" id="UP000598146"/>
    </source>
</evidence>
<dbReference type="Pfam" id="PF19300">
    <property type="entry name" value="BPD_transp_1_N"/>
    <property type="match status" value="1"/>
</dbReference>
<dbReference type="SUPFAM" id="SSF161098">
    <property type="entry name" value="MetI-like"/>
    <property type="match status" value="1"/>
</dbReference>
<dbReference type="InterPro" id="IPR035906">
    <property type="entry name" value="MetI-like_sf"/>
</dbReference>
<feature type="transmembrane region" description="Helical" evidence="7">
    <location>
        <begin position="288"/>
        <end position="311"/>
    </location>
</feature>
<keyword evidence="2 7" id="KW-0813">Transport</keyword>
<comment type="similarity">
    <text evidence="7">Belongs to the binding-protein-dependent transport system permease family.</text>
</comment>
<feature type="transmembrane region" description="Helical" evidence="7">
    <location>
        <begin position="21"/>
        <end position="42"/>
    </location>
</feature>
<keyword evidence="5 7" id="KW-1133">Transmembrane helix</keyword>
<feature type="transmembrane region" description="Helical" evidence="7">
    <location>
        <begin position="189"/>
        <end position="208"/>
    </location>
</feature>
<evidence type="ECO:0000313" key="9">
    <source>
        <dbReference type="EMBL" id="MBG0566337.1"/>
    </source>
</evidence>
<dbReference type="Pfam" id="PF00528">
    <property type="entry name" value="BPD_transp_1"/>
    <property type="match status" value="1"/>
</dbReference>
<dbReference type="EMBL" id="JADQTO010000020">
    <property type="protein sequence ID" value="MBG0566337.1"/>
    <property type="molecule type" value="Genomic_DNA"/>
</dbReference>
<dbReference type="CDD" id="cd06261">
    <property type="entry name" value="TM_PBP2"/>
    <property type="match status" value="1"/>
</dbReference>
<reference evidence="9" key="1">
    <citation type="submission" date="2020-11" db="EMBL/GenBank/DDBJ databases">
        <title>Isolation and identification of active actinomycetes.</title>
        <authorList>
            <person name="Sun X."/>
        </authorList>
    </citation>
    <scope>NUCLEOTIDE SEQUENCE</scope>
    <source>
        <strain evidence="9">NEAU-A11</strain>
    </source>
</reference>
<keyword evidence="6 7" id="KW-0472">Membrane</keyword>
<keyword evidence="10" id="KW-1185">Reference proteome</keyword>
<dbReference type="Proteomes" id="UP000598146">
    <property type="component" value="Unassembled WGS sequence"/>
</dbReference>
<feature type="domain" description="ABC transmembrane type-1" evidence="8">
    <location>
        <begin position="110"/>
        <end position="311"/>
    </location>
</feature>
<dbReference type="GO" id="GO:0005886">
    <property type="term" value="C:plasma membrane"/>
    <property type="evidence" value="ECO:0007669"/>
    <property type="project" value="UniProtKB-SubCell"/>
</dbReference>
<feature type="transmembrane region" description="Helical" evidence="7">
    <location>
        <begin position="114"/>
        <end position="134"/>
    </location>
</feature>
<dbReference type="RefSeq" id="WP_196418119.1">
    <property type="nucleotide sequence ID" value="NZ_JADQTO010000020.1"/>
</dbReference>
<evidence type="ECO:0000256" key="7">
    <source>
        <dbReference type="RuleBase" id="RU363032"/>
    </source>
</evidence>
<keyword evidence="4 7" id="KW-0812">Transmembrane</keyword>
<comment type="caution">
    <text evidence="9">The sequence shown here is derived from an EMBL/GenBank/DDBJ whole genome shotgun (WGS) entry which is preliminary data.</text>
</comment>
<dbReference type="GO" id="GO:0055085">
    <property type="term" value="P:transmembrane transport"/>
    <property type="evidence" value="ECO:0007669"/>
    <property type="project" value="InterPro"/>
</dbReference>
<evidence type="ECO:0000256" key="5">
    <source>
        <dbReference type="ARBA" id="ARBA00022989"/>
    </source>
</evidence>
<dbReference type="InterPro" id="IPR000515">
    <property type="entry name" value="MetI-like"/>
</dbReference>
<evidence type="ECO:0000256" key="1">
    <source>
        <dbReference type="ARBA" id="ARBA00004651"/>
    </source>
</evidence>
<evidence type="ECO:0000256" key="2">
    <source>
        <dbReference type="ARBA" id="ARBA00022448"/>
    </source>
</evidence>
<evidence type="ECO:0000259" key="8">
    <source>
        <dbReference type="PROSITE" id="PS50928"/>
    </source>
</evidence>
<sequence length="325" mass="34444">MRRPRPGDRSGIRWRMLRRRLYAAVPVLLGVVTVAFGIVHLIPGDPVQIMLGTGGAFVDPEREAALRQELRLDRPLPDQYLAFLAALFRGDLGQSLQTGEPVTALIAEAAGPSLALAGTALLLGLLLGAGGAVLGQLTGSRVLRAVLSRLPVLAMSLPAYWVATLLLQIFSFHLGLVPALGSTGPRATILPAVTLALPLAGVIAHVLGSGLRTAERESYVLMARAKGATRTRVLLRHMLRNTAVPVVTLTGTTVGSLLGGAVVAETIFGRPGLGRLIVNALQHHDYPVLQGIAAFLGVTMILISLLVDVLYTYLDPRVVSTAVWR</sequence>
<dbReference type="Gene3D" id="1.10.3720.10">
    <property type="entry name" value="MetI-like"/>
    <property type="match status" value="1"/>
</dbReference>
<evidence type="ECO:0000256" key="4">
    <source>
        <dbReference type="ARBA" id="ARBA00022692"/>
    </source>
</evidence>
<evidence type="ECO:0000256" key="3">
    <source>
        <dbReference type="ARBA" id="ARBA00022475"/>
    </source>
</evidence>
<dbReference type="InterPro" id="IPR045621">
    <property type="entry name" value="BPD_transp_1_N"/>
</dbReference>
<dbReference type="AlphaFoldDB" id="A0A931G145"/>
<protein>
    <submittedName>
        <fullName evidence="9">ABC transporter permease</fullName>
    </submittedName>
</protein>
<feature type="transmembrane region" description="Helical" evidence="7">
    <location>
        <begin position="146"/>
        <end position="169"/>
    </location>
</feature>
<name>A0A931G145_9ACTN</name>
<accession>A0A931G145</accession>
<dbReference type="PANTHER" id="PTHR43163">
    <property type="entry name" value="DIPEPTIDE TRANSPORT SYSTEM PERMEASE PROTEIN DPPB-RELATED"/>
    <property type="match status" value="1"/>
</dbReference>
<dbReference type="PANTHER" id="PTHR43163:SF6">
    <property type="entry name" value="DIPEPTIDE TRANSPORT SYSTEM PERMEASE PROTEIN DPPB-RELATED"/>
    <property type="match status" value="1"/>
</dbReference>
<feature type="transmembrane region" description="Helical" evidence="7">
    <location>
        <begin position="242"/>
        <end position="268"/>
    </location>
</feature>
<proteinExistence type="inferred from homology"/>